<evidence type="ECO:0000256" key="3">
    <source>
        <dbReference type="ARBA" id="ARBA00022989"/>
    </source>
</evidence>
<keyword evidence="2 6" id="KW-0812">Transmembrane</keyword>
<dbReference type="GO" id="GO:0016020">
    <property type="term" value="C:membrane"/>
    <property type="evidence" value="ECO:0007669"/>
    <property type="project" value="UniProtKB-SubCell"/>
</dbReference>
<evidence type="ECO:0000256" key="6">
    <source>
        <dbReference type="SAM" id="Phobius"/>
    </source>
</evidence>
<feature type="transmembrane region" description="Helical" evidence="6">
    <location>
        <begin position="55"/>
        <end position="76"/>
    </location>
</feature>
<feature type="compositionally biased region" description="Pro residues" evidence="5">
    <location>
        <begin position="341"/>
        <end position="356"/>
    </location>
</feature>
<evidence type="ECO:0000256" key="5">
    <source>
        <dbReference type="SAM" id="MobiDB-lite"/>
    </source>
</evidence>
<feature type="transmembrane region" description="Helical" evidence="6">
    <location>
        <begin position="160"/>
        <end position="182"/>
    </location>
</feature>
<organism evidence="8 9">
    <name type="scientific">Dentipellis fragilis</name>
    <dbReference type="NCBI Taxonomy" id="205917"/>
    <lineage>
        <taxon>Eukaryota</taxon>
        <taxon>Fungi</taxon>
        <taxon>Dikarya</taxon>
        <taxon>Basidiomycota</taxon>
        <taxon>Agaricomycotina</taxon>
        <taxon>Agaricomycetes</taxon>
        <taxon>Russulales</taxon>
        <taxon>Hericiaceae</taxon>
        <taxon>Dentipellis</taxon>
    </lineage>
</organism>
<feature type="compositionally biased region" description="Polar residues" evidence="5">
    <location>
        <begin position="306"/>
        <end position="317"/>
    </location>
</feature>
<dbReference type="OrthoDB" id="2218151at2759"/>
<feature type="compositionally biased region" description="Polar residues" evidence="5">
    <location>
        <begin position="278"/>
        <end position="294"/>
    </location>
</feature>
<feature type="transmembrane region" description="Helical" evidence="6">
    <location>
        <begin position="88"/>
        <end position="106"/>
    </location>
</feature>
<dbReference type="STRING" id="205917.A0A4Y9Z267"/>
<feature type="transmembrane region" description="Helical" evidence="6">
    <location>
        <begin position="218"/>
        <end position="238"/>
    </location>
</feature>
<sequence length="394" mass="43088">MSFLDRLKDGVTKVLPDKGRRGIAVGGARHVYAEHIRTMLRNYASLHSPSSMDTGGLLVLVLILPILWTIWIWMIVSKKAIVFHTSQIFFNFLAMCCFASVAAFQAKFHVGPSGLTGFALFVSIMGIFLALFLMLVPVVYEKYDKLTRLARALKEVRVSFILTGTGVTFSLLLAFITTISAWTQPGCKDASKDPNADKGDSFKNGLPSWCSTKKAGAIFFWLAFAFWAASFVLAVFDWRSGKSSRPRDPPFHPPTDEDYGDEESAYEIVPAARKATTDESNSYDSPFSDNNRYSGATAVAPDVGYTNPNKYTSSPTAAQPRPSLDAYGAFSDPAPTGFGSPNPPPALQPNLPPPTSEDPRMSRTMQYADPYAAVRATVASTATPPSYTSYQGYR</sequence>
<comment type="subcellular location">
    <subcellularLocation>
        <location evidence="1">Membrane</location>
        <topology evidence="1">Multi-pass membrane protein</topology>
    </subcellularLocation>
</comment>
<evidence type="ECO:0000256" key="1">
    <source>
        <dbReference type="ARBA" id="ARBA00004141"/>
    </source>
</evidence>
<dbReference type="AlphaFoldDB" id="A0A4Y9Z267"/>
<reference evidence="8 9" key="1">
    <citation type="submission" date="2019-02" db="EMBL/GenBank/DDBJ databases">
        <title>Genome sequencing of the rare red list fungi Dentipellis fragilis.</title>
        <authorList>
            <person name="Buettner E."/>
            <person name="Kellner H."/>
        </authorList>
    </citation>
    <scope>NUCLEOTIDE SEQUENCE [LARGE SCALE GENOMIC DNA]</scope>
    <source>
        <strain evidence="8 9">DSM 105465</strain>
    </source>
</reference>
<comment type="caution">
    <text evidence="8">The sequence shown here is derived from an EMBL/GenBank/DDBJ whole genome shotgun (WGS) entry which is preliminary data.</text>
</comment>
<feature type="region of interest" description="Disordered" evidence="5">
    <location>
        <begin position="241"/>
        <end position="362"/>
    </location>
</feature>
<dbReference type="EMBL" id="SEOQ01000174">
    <property type="protein sequence ID" value="TFY68018.1"/>
    <property type="molecule type" value="Genomic_DNA"/>
</dbReference>
<feature type="domain" description="MARVEL" evidence="7">
    <location>
        <begin position="84"/>
        <end position="233"/>
    </location>
</feature>
<evidence type="ECO:0000259" key="7">
    <source>
        <dbReference type="Pfam" id="PF01284"/>
    </source>
</evidence>
<gene>
    <name evidence="8" type="ORF">EVG20_g3715</name>
</gene>
<name>A0A4Y9Z267_9AGAM</name>
<evidence type="ECO:0000256" key="2">
    <source>
        <dbReference type="ARBA" id="ARBA00022692"/>
    </source>
</evidence>
<feature type="transmembrane region" description="Helical" evidence="6">
    <location>
        <begin position="118"/>
        <end position="140"/>
    </location>
</feature>
<proteinExistence type="predicted"/>
<evidence type="ECO:0000313" key="9">
    <source>
        <dbReference type="Proteomes" id="UP000298327"/>
    </source>
</evidence>
<dbReference type="InterPro" id="IPR008253">
    <property type="entry name" value="Marvel"/>
</dbReference>
<feature type="compositionally biased region" description="Acidic residues" evidence="5">
    <location>
        <begin position="256"/>
        <end position="265"/>
    </location>
</feature>
<keyword evidence="9" id="KW-1185">Reference proteome</keyword>
<protein>
    <recommendedName>
        <fullName evidence="7">MARVEL domain-containing protein</fullName>
    </recommendedName>
</protein>
<evidence type="ECO:0000313" key="8">
    <source>
        <dbReference type="EMBL" id="TFY68018.1"/>
    </source>
</evidence>
<accession>A0A4Y9Z267</accession>
<dbReference type="Pfam" id="PF01284">
    <property type="entry name" value="MARVEL"/>
    <property type="match status" value="1"/>
</dbReference>
<evidence type="ECO:0000256" key="4">
    <source>
        <dbReference type="ARBA" id="ARBA00023136"/>
    </source>
</evidence>
<keyword evidence="3 6" id="KW-1133">Transmembrane helix</keyword>
<dbReference type="Proteomes" id="UP000298327">
    <property type="component" value="Unassembled WGS sequence"/>
</dbReference>
<keyword evidence="4 6" id="KW-0472">Membrane</keyword>